<dbReference type="InterPro" id="IPR036869">
    <property type="entry name" value="J_dom_sf"/>
</dbReference>
<accession>A0A1Q9CJJ6</accession>
<dbReference type="EMBL" id="LSRX01001141">
    <property type="protein sequence ID" value="OLP83101.1"/>
    <property type="molecule type" value="Genomic_DNA"/>
</dbReference>
<dbReference type="Pfam" id="PF00226">
    <property type="entry name" value="DnaJ"/>
    <property type="match status" value="1"/>
</dbReference>
<dbReference type="InterPro" id="IPR001623">
    <property type="entry name" value="DnaJ_domain"/>
</dbReference>
<keyword evidence="4" id="KW-1185">Reference proteome</keyword>
<name>A0A1Q9CJJ6_SYMMI</name>
<comment type="caution">
    <text evidence="3">The sequence shown here is derived from an EMBL/GenBank/DDBJ whole genome shotgun (WGS) entry which is preliminary data.</text>
</comment>
<dbReference type="SUPFAM" id="SSF46565">
    <property type="entry name" value="Chaperone J-domain"/>
    <property type="match status" value="1"/>
</dbReference>
<gene>
    <name evidence="3" type="ORF">AK812_SmicGene36176</name>
</gene>
<feature type="region of interest" description="Disordered" evidence="1">
    <location>
        <begin position="1"/>
        <end position="22"/>
    </location>
</feature>
<evidence type="ECO:0000256" key="1">
    <source>
        <dbReference type="SAM" id="MobiDB-lite"/>
    </source>
</evidence>
<evidence type="ECO:0000313" key="4">
    <source>
        <dbReference type="Proteomes" id="UP000186817"/>
    </source>
</evidence>
<dbReference type="AlphaFoldDB" id="A0A1Q9CJJ6"/>
<dbReference type="SMART" id="SM00271">
    <property type="entry name" value="DnaJ"/>
    <property type="match status" value="1"/>
</dbReference>
<feature type="non-terminal residue" evidence="3">
    <location>
        <position position="308"/>
    </location>
</feature>
<dbReference type="Proteomes" id="UP000186817">
    <property type="component" value="Unassembled WGS sequence"/>
</dbReference>
<proteinExistence type="predicted"/>
<evidence type="ECO:0000313" key="3">
    <source>
        <dbReference type="EMBL" id="OLP83101.1"/>
    </source>
</evidence>
<feature type="domain" description="J" evidence="2">
    <location>
        <begin position="244"/>
        <end position="307"/>
    </location>
</feature>
<protein>
    <recommendedName>
        <fullName evidence="2">J domain-containing protein</fullName>
    </recommendedName>
</protein>
<sequence length="308" mass="34558">MAWKVPLGWPPSTPSCPASDAWEGAEPSEAEAADAEAAAGDVYFTEEEIGSWTGKQELLELARVWDEDGAMAIFPTDAVRRDEAVGLFTVAKNHLHDRLIVNPAVLNSRMATLTKTQTLASGSRFTLMSRGPDEVLRLSRDDLREFYHTFIVSSARARRNCIGVRFQARELRSFRAFDPAKHEGRRLYLALRTLAMGDSLAVELAQEAHLRLEETVNCPFYEFLAIDDHIEAMKAVLWLLEAGNAFEALGLRPKPTPSARLRRRFLRLSLLTHPDKNNEPDAPEAFRKLSDSMRVVTTHESQMDLLSP</sequence>
<reference evidence="3 4" key="1">
    <citation type="submission" date="2016-02" db="EMBL/GenBank/DDBJ databases">
        <title>Genome analysis of coral dinoflagellate symbionts highlights evolutionary adaptations to a symbiotic lifestyle.</title>
        <authorList>
            <person name="Aranda M."/>
            <person name="Li Y."/>
            <person name="Liew Y.J."/>
            <person name="Baumgarten S."/>
            <person name="Simakov O."/>
            <person name="Wilson M."/>
            <person name="Piel J."/>
            <person name="Ashoor H."/>
            <person name="Bougouffa S."/>
            <person name="Bajic V.B."/>
            <person name="Ryu T."/>
            <person name="Ravasi T."/>
            <person name="Bayer T."/>
            <person name="Micklem G."/>
            <person name="Kim H."/>
            <person name="Bhak J."/>
            <person name="Lajeunesse T.C."/>
            <person name="Voolstra C.R."/>
        </authorList>
    </citation>
    <scope>NUCLEOTIDE SEQUENCE [LARGE SCALE GENOMIC DNA]</scope>
    <source>
        <strain evidence="3 4">CCMP2467</strain>
    </source>
</reference>
<dbReference type="OrthoDB" id="422929at2759"/>
<dbReference type="PROSITE" id="PS50076">
    <property type="entry name" value="DNAJ_2"/>
    <property type="match status" value="1"/>
</dbReference>
<dbReference type="Gene3D" id="1.10.287.110">
    <property type="entry name" value="DnaJ domain"/>
    <property type="match status" value="1"/>
</dbReference>
<evidence type="ECO:0000259" key="2">
    <source>
        <dbReference type="PROSITE" id="PS50076"/>
    </source>
</evidence>
<organism evidence="3 4">
    <name type="scientific">Symbiodinium microadriaticum</name>
    <name type="common">Dinoflagellate</name>
    <name type="synonym">Zooxanthella microadriatica</name>
    <dbReference type="NCBI Taxonomy" id="2951"/>
    <lineage>
        <taxon>Eukaryota</taxon>
        <taxon>Sar</taxon>
        <taxon>Alveolata</taxon>
        <taxon>Dinophyceae</taxon>
        <taxon>Suessiales</taxon>
        <taxon>Symbiodiniaceae</taxon>
        <taxon>Symbiodinium</taxon>
    </lineage>
</organism>